<comment type="subcellular location">
    <subcellularLocation>
        <location evidence="1">Cytoplasm</location>
        <location evidence="1">Cytoskeleton</location>
        <location evidence="1">Cilium basal body</location>
    </subcellularLocation>
</comment>
<evidence type="ECO:0000256" key="1">
    <source>
        <dbReference type="ARBA" id="ARBA00004120"/>
    </source>
</evidence>
<comment type="subunit">
    <text evidence="14">Heterodimer with CCNQ, the interaction is required for kinase activity. Interacts with ETS2. Interacts with PRK2.</text>
</comment>
<evidence type="ECO:0000256" key="3">
    <source>
        <dbReference type="ARBA" id="ARBA00022490"/>
    </source>
</evidence>
<dbReference type="InterPro" id="IPR050108">
    <property type="entry name" value="CDK"/>
</dbReference>
<dbReference type="GO" id="GO:0030030">
    <property type="term" value="P:cell projection organization"/>
    <property type="evidence" value="ECO:0007669"/>
    <property type="project" value="UniProtKB-KW"/>
</dbReference>
<dbReference type="Gene3D" id="1.10.510.10">
    <property type="entry name" value="Transferase(Phosphotransferase) domain 1"/>
    <property type="match status" value="1"/>
</dbReference>
<dbReference type="InterPro" id="IPR044093">
    <property type="entry name" value="STKc_CDK10"/>
</dbReference>
<evidence type="ECO:0000256" key="5">
    <source>
        <dbReference type="ARBA" id="ARBA00022553"/>
    </source>
</evidence>
<organism evidence="20">
    <name type="scientific">Rhipicephalus microplus</name>
    <name type="common">Cattle tick</name>
    <name type="synonym">Boophilus microplus</name>
    <dbReference type="NCBI Taxonomy" id="6941"/>
    <lineage>
        <taxon>Eukaryota</taxon>
        <taxon>Metazoa</taxon>
        <taxon>Ecdysozoa</taxon>
        <taxon>Arthropoda</taxon>
        <taxon>Chelicerata</taxon>
        <taxon>Arachnida</taxon>
        <taxon>Acari</taxon>
        <taxon>Parasitiformes</taxon>
        <taxon>Ixodida</taxon>
        <taxon>Ixodoidea</taxon>
        <taxon>Ixodidae</taxon>
        <taxon>Rhipicephalinae</taxon>
        <taxon>Rhipicephalus</taxon>
        <taxon>Boophilus</taxon>
    </lineage>
</organism>
<dbReference type="PROSITE" id="PS50011">
    <property type="entry name" value="PROTEIN_KINASE_DOM"/>
    <property type="match status" value="1"/>
</dbReference>
<reference evidence="21" key="2">
    <citation type="submission" date="2019-09" db="EMBL/GenBank/DDBJ databases">
        <title>Organ-specific transcriptomic study of the physiology of the cattle tick, Rhipicephalus microplus.</title>
        <authorList>
            <person name="Tirloni L."/>
            <person name="Braz G."/>
            <person name="Gandara A.C.P."/>
            <person name="Sabadin G.A."/>
            <person name="da Silva R.M."/>
            <person name="Guizzo M.G."/>
            <person name="Machado J.A."/>
            <person name="Costa E.P."/>
            <person name="Gomes H.F."/>
            <person name="Moraes J."/>
            <person name="Mota M.B.S."/>
            <person name="Mesquita R.D."/>
            <person name="Alvarenga P.H."/>
            <person name="Alves F."/>
            <person name="Seixas A."/>
            <person name="da Fonseca R.N."/>
            <person name="Fogaca A."/>
            <person name="Logullo C."/>
            <person name="Tanaka A."/>
            <person name="Daffre S."/>
            <person name="Termignoni C."/>
            <person name="Vaz I.S.Jr."/>
            <person name="Oliveira P.L."/>
            <person name="Ribeiro J.M."/>
        </authorList>
    </citation>
    <scope>NUCLEOTIDE SEQUENCE</scope>
    <source>
        <strain evidence="21">Porto Alegre</strain>
    </source>
</reference>
<evidence type="ECO:0000256" key="14">
    <source>
        <dbReference type="ARBA" id="ARBA00064010"/>
    </source>
</evidence>
<dbReference type="Pfam" id="PF00069">
    <property type="entry name" value="Pkinase"/>
    <property type="match status" value="1"/>
</dbReference>
<evidence type="ECO:0000256" key="16">
    <source>
        <dbReference type="ARBA" id="ARBA00081094"/>
    </source>
</evidence>
<keyword evidence="8 20" id="KW-0418">Kinase</keyword>
<dbReference type="GO" id="GO:0004693">
    <property type="term" value="F:cyclin-dependent protein serine/threonine kinase activity"/>
    <property type="evidence" value="ECO:0007669"/>
    <property type="project" value="InterPro"/>
</dbReference>
<dbReference type="InterPro" id="IPR000719">
    <property type="entry name" value="Prot_kinase_dom"/>
</dbReference>
<keyword evidence="9" id="KW-0970">Cilium biogenesis/degradation</keyword>
<dbReference type="GO" id="GO:0005634">
    <property type="term" value="C:nucleus"/>
    <property type="evidence" value="ECO:0007669"/>
    <property type="project" value="TreeGrafter"/>
</dbReference>
<evidence type="ECO:0000256" key="15">
    <source>
        <dbReference type="ARBA" id="ARBA00069133"/>
    </source>
</evidence>
<evidence type="ECO:0000256" key="11">
    <source>
        <dbReference type="ARBA" id="ARBA00023212"/>
    </source>
</evidence>
<dbReference type="OrthoDB" id="1732493at2759"/>
<dbReference type="InterPro" id="IPR008271">
    <property type="entry name" value="Ser/Thr_kinase_AS"/>
</dbReference>
<evidence type="ECO:0000256" key="10">
    <source>
        <dbReference type="ARBA" id="ARBA00022840"/>
    </source>
</evidence>
<dbReference type="SMART" id="SM00220">
    <property type="entry name" value="S_TKc"/>
    <property type="match status" value="1"/>
</dbReference>
<dbReference type="EMBL" id="GHWJ01004172">
    <property type="protein sequence ID" value="NOV36909.1"/>
    <property type="molecule type" value="Transcribed_RNA"/>
</dbReference>
<keyword evidence="11" id="KW-0206">Cytoskeleton</keyword>
<feature type="binding site" evidence="17">
    <location>
        <position position="71"/>
    </location>
    <ligand>
        <name>ATP</name>
        <dbReference type="ChEBI" id="CHEBI:30616"/>
    </ligand>
</feature>
<evidence type="ECO:0000259" key="19">
    <source>
        <dbReference type="PROSITE" id="PS50011"/>
    </source>
</evidence>
<accession>W0FYM1</accession>
<evidence type="ECO:0000256" key="8">
    <source>
        <dbReference type="ARBA" id="ARBA00022777"/>
    </source>
</evidence>
<evidence type="ECO:0000256" key="17">
    <source>
        <dbReference type="PROSITE-ProRule" id="PRU10141"/>
    </source>
</evidence>
<dbReference type="PANTHER" id="PTHR24056">
    <property type="entry name" value="CELL DIVISION PROTEIN KINASE"/>
    <property type="match status" value="1"/>
</dbReference>
<dbReference type="FunFam" id="1.10.510.10:FF:000289">
    <property type="entry name" value="cyclin-dependent kinase 10 isoform X2"/>
    <property type="match status" value="1"/>
</dbReference>
<keyword evidence="5" id="KW-0597">Phosphoprotein</keyword>
<keyword evidence="6" id="KW-0808">Transferase</keyword>
<evidence type="ECO:0000313" key="21">
    <source>
        <dbReference type="EMBL" id="NOV36909.1"/>
    </source>
</evidence>
<dbReference type="PANTHER" id="PTHR24056:SF508">
    <property type="entry name" value="CYCLIN-DEPENDENT KINASE 10"/>
    <property type="match status" value="1"/>
</dbReference>
<evidence type="ECO:0000256" key="12">
    <source>
        <dbReference type="ARBA" id="ARBA00023273"/>
    </source>
</evidence>
<dbReference type="VEuPathDB" id="VectorBase:LOC119177142"/>
<dbReference type="PROSITE" id="PS00107">
    <property type="entry name" value="PROTEIN_KINASE_ATP"/>
    <property type="match status" value="1"/>
</dbReference>
<feature type="domain" description="Protein kinase" evidence="19">
    <location>
        <begin position="42"/>
        <end position="326"/>
    </location>
</feature>
<evidence type="ECO:0000256" key="18">
    <source>
        <dbReference type="RuleBase" id="RU000304"/>
    </source>
</evidence>
<dbReference type="InterPro" id="IPR011009">
    <property type="entry name" value="Kinase-like_dom_sf"/>
</dbReference>
<keyword evidence="12" id="KW-0966">Cell projection</keyword>
<evidence type="ECO:0000256" key="6">
    <source>
        <dbReference type="ARBA" id="ARBA00022679"/>
    </source>
</evidence>
<dbReference type="GO" id="GO:0007346">
    <property type="term" value="P:regulation of mitotic cell cycle"/>
    <property type="evidence" value="ECO:0007669"/>
    <property type="project" value="InterPro"/>
</dbReference>
<evidence type="ECO:0000256" key="4">
    <source>
        <dbReference type="ARBA" id="ARBA00022527"/>
    </source>
</evidence>
<sequence>MEAGINQPAPEKRVAISSFATGKRSEIPEKDIPGRCRLVTEFEKLNRIGEGTYGIVYRAQDLKTQEIVAMKKVRMEQEKDGIPVSGLREINLLLSIQHQNIVNLKEVAVGKSLDSIFLVMEYCEQDLASLLDNMQSPFSESQVKCIMMQLFKGLQYLHKNFIVHRDLKVSNLLLTDKGCLKIADFGLARKYGLPVKPMTPRVVTLWYRAPELLLQAKTQTTAIDIWAAGCVLGELLLHKPLLPGRSEIHQMELIIDLLGTPNDTIWPGYSKLSALENFTLKQQPYNNVKHFFPWLSPAGVRLLNFVFMYNPKKRATAEEALQSSYFSEPPLPCEAELMPSFPQHRNLKRSFMGGFSDRLGHITQDLKKTADFI</sequence>
<evidence type="ECO:0000256" key="13">
    <source>
        <dbReference type="ARBA" id="ARBA00059360"/>
    </source>
</evidence>
<dbReference type="PROSITE" id="PS00108">
    <property type="entry name" value="PROTEIN_KINASE_ST"/>
    <property type="match status" value="1"/>
</dbReference>
<name>W0FYM1_RHIMP</name>
<evidence type="ECO:0000313" key="20">
    <source>
        <dbReference type="EMBL" id="AHF48779.1"/>
    </source>
</evidence>
<reference evidence="20" key="1">
    <citation type="journal article" date="2013" name="PLoS ONE">
        <title>Identification and Structural-Functional Analysis of Cyclin-Dependent Kinases of the Cattle Tick Rhipicephalus (Boophilus) microplus.</title>
        <authorList>
            <person name="Gomes H."/>
            <person name="Romeiro N.C."/>
            <person name="Braz G.R."/>
            <person name="de Oliveira E.A."/>
            <person name="Rodrigues C."/>
            <person name="da Fonseca R.N."/>
            <person name="Githaka N."/>
            <person name="Isezaki M."/>
            <person name="Konnai S."/>
            <person name="Ohashi K."/>
            <person name="Vaz I.S.Jr."/>
            <person name="Logullo C."/>
            <person name="Moraes J."/>
        </authorList>
    </citation>
    <scope>NUCLEOTIDE SEQUENCE</scope>
</reference>
<dbReference type="FunFam" id="3.30.200.20:FF:000256">
    <property type="entry name" value="cyclin-dependent kinase 10 isoform X2"/>
    <property type="match status" value="1"/>
</dbReference>
<dbReference type="AlphaFoldDB" id="W0FYM1"/>
<protein>
    <recommendedName>
        <fullName evidence="15">Cyclin-dependent kinase 10</fullName>
    </recommendedName>
    <alternativeName>
        <fullName evidence="16">Cell division protein kinase 10</fullName>
    </alternativeName>
</protein>
<evidence type="ECO:0000256" key="9">
    <source>
        <dbReference type="ARBA" id="ARBA00022794"/>
    </source>
</evidence>
<dbReference type="CDD" id="cd07845">
    <property type="entry name" value="STKc_CDK10"/>
    <property type="match status" value="1"/>
</dbReference>
<comment type="function">
    <text evidence="13">Cyclin-dependent kinase that phosphorylates the transcription factor ETS2 (in vitro) and positively controls its proteasomal degradation (in cells). Involved in the regulation of actin cytoskeleton organization through the phosphorylation of actin dynamics regulators such as PKN2. Is a negative regulator of ciliogenesis through phosphorylation of PKN2 and promotion of RhoA signaling.</text>
</comment>
<dbReference type="InterPro" id="IPR017441">
    <property type="entry name" value="Protein_kinase_ATP_BS"/>
</dbReference>
<keyword evidence="3" id="KW-0963">Cytoplasm</keyword>
<evidence type="ECO:0000256" key="7">
    <source>
        <dbReference type="ARBA" id="ARBA00022741"/>
    </source>
</evidence>
<keyword evidence="4 18" id="KW-0723">Serine/threonine-protein kinase</keyword>
<proteinExistence type="evidence at transcript level"/>
<dbReference type="EMBL" id="KC968971">
    <property type="protein sequence ID" value="AHF48779.1"/>
    <property type="molecule type" value="mRNA"/>
</dbReference>
<keyword evidence="10 17" id="KW-0067">ATP-binding</keyword>
<dbReference type="Gene3D" id="3.30.200.20">
    <property type="entry name" value="Phosphorylase Kinase, domain 1"/>
    <property type="match status" value="1"/>
</dbReference>
<dbReference type="SUPFAM" id="SSF56112">
    <property type="entry name" value="Protein kinase-like (PK-like)"/>
    <property type="match status" value="1"/>
</dbReference>
<keyword evidence="7 17" id="KW-0547">Nucleotide-binding</keyword>
<comment type="similarity">
    <text evidence="2">Belongs to the protein kinase superfamily. CMGC Ser/Thr protein kinase family. CDC2/CDKX subfamily.</text>
</comment>
<evidence type="ECO:0000256" key="2">
    <source>
        <dbReference type="ARBA" id="ARBA00006485"/>
    </source>
</evidence>
<dbReference type="GO" id="GO:0005524">
    <property type="term" value="F:ATP binding"/>
    <property type="evidence" value="ECO:0007669"/>
    <property type="project" value="UniProtKB-UniRule"/>
</dbReference>